<organism evidence="2 3">
    <name type="scientific">Brevibacillus formosus</name>
    <dbReference type="NCBI Taxonomy" id="54913"/>
    <lineage>
        <taxon>Bacteria</taxon>
        <taxon>Bacillati</taxon>
        <taxon>Bacillota</taxon>
        <taxon>Bacilli</taxon>
        <taxon>Bacillales</taxon>
        <taxon>Paenibacillaceae</taxon>
        <taxon>Brevibacillus</taxon>
    </lineage>
</organism>
<dbReference type="Gene3D" id="3.40.630.30">
    <property type="match status" value="1"/>
</dbReference>
<dbReference type="AlphaFoldDB" id="A0A220MDG3"/>
<dbReference type="InterPro" id="IPR022525">
    <property type="entry name" value="GNAT_AblB"/>
</dbReference>
<dbReference type="GO" id="GO:0008080">
    <property type="term" value="F:N-acetyltransferase activity"/>
    <property type="evidence" value="ECO:0007669"/>
    <property type="project" value="InterPro"/>
</dbReference>
<dbReference type="CDD" id="cd04301">
    <property type="entry name" value="NAT_SF"/>
    <property type="match status" value="1"/>
</dbReference>
<dbReference type="InterPro" id="IPR000182">
    <property type="entry name" value="GNAT_dom"/>
</dbReference>
<dbReference type="NCBIfam" id="TIGR03827">
    <property type="entry name" value="GNAT_ablB"/>
    <property type="match status" value="1"/>
</dbReference>
<gene>
    <name evidence="2" type="ORF">BP422_05595</name>
</gene>
<feature type="domain" description="N-acetyltransferase" evidence="1">
    <location>
        <begin position="129"/>
        <end position="280"/>
    </location>
</feature>
<evidence type="ECO:0000313" key="3">
    <source>
        <dbReference type="Proteomes" id="UP000197781"/>
    </source>
</evidence>
<dbReference type="PROSITE" id="PS51186">
    <property type="entry name" value="GNAT"/>
    <property type="match status" value="1"/>
</dbReference>
<protein>
    <submittedName>
        <fullName evidence="2">Putative beta-lysine N-acetyltransferase</fullName>
    </submittedName>
</protein>
<dbReference type="InterPro" id="IPR016181">
    <property type="entry name" value="Acyl_CoA_acyltransferase"/>
</dbReference>
<proteinExistence type="predicted"/>
<reference evidence="2 3" key="1">
    <citation type="submission" date="2016-11" db="EMBL/GenBank/DDBJ databases">
        <authorList>
            <person name="Jaros S."/>
            <person name="Januszkiewicz K."/>
            <person name="Wedrychowicz H."/>
        </authorList>
    </citation>
    <scope>NUCLEOTIDE SEQUENCE [LARGE SCALE GENOMIC DNA]</scope>
    <source>
        <strain evidence="2 3">NF2</strain>
    </source>
</reference>
<dbReference type="Proteomes" id="UP000197781">
    <property type="component" value="Chromosome"/>
</dbReference>
<evidence type="ECO:0000259" key="1">
    <source>
        <dbReference type="PROSITE" id="PS51186"/>
    </source>
</evidence>
<keyword evidence="2" id="KW-0808">Transferase</keyword>
<name>A0A220MDG3_9BACL</name>
<accession>A0A220MDG3</accession>
<dbReference type="SUPFAM" id="SSF55729">
    <property type="entry name" value="Acyl-CoA N-acyltransferases (Nat)"/>
    <property type="match status" value="1"/>
</dbReference>
<sequence>MKTVINVVGAQDAGDLIIDRQNRRVKLHVYEPSQIELWDRVLKELAEESEATKVIVYGKKQDVPQWQSLGYELEGTIDGFFQGENAQMLTCYLTKERATSGAVKLAEEILALSLSRAGSTIEKSLPEGYHLREATEADTKELACLYGLVFATYPTPMNDPSYIRKTMQEGTVYYVVEFEGKIACAASAEVSERFGSAEMTDCATHPDHAGKGLLQPLFIALEQRMEEAGIYFLYTLTRAQSAGMNVTAVKMGYEYRGRLINNCTIFSGYEDMNIWVKPLRPTRE</sequence>
<evidence type="ECO:0000313" key="2">
    <source>
        <dbReference type="EMBL" id="ASJ53067.1"/>
    </source>
</evidence>
<dbReference type="Pfam" id="PF00583">
    <property type="entry name" value="Acetyltransf_1"/>
    <property type="match status" value="1"/>
</dbReference>
<dbReference type="KEGG" id="bfm:BP422_05595"/>
<dbReference type="EMBL" id="CP018145">
    <property type="protein sequence ID" value="ASJ53067.1"/>
    <property type="molecule type" value="Genomic_DNA"/>
</dbReference>
<dbReference type="RefSeq" id="WP_088906917.1">
    <property type="nucleotide sequence ID" value="NZ_CP018145.1"/>
</dbReference>